<protein>
    <submittedName>
        <fullName evidence="2">Uncharacterized protein</fullName>
    </submittedName>
</protein>
<evidence type="ECO:0000313" key="2">
    <source>
        <dbReference type="EMBL" id="QHT96034.1"/>
    </source>
</evidence>
<evidence type="ECO:0000256" key="1">
    <source>
        <dbReference type="SAM" id="MobiDB-lite"/>
    </source>
</evidence>
<organism evidence="2">
    <name type="scientific">viral metagenome</name>
    <dbReference type="NCBI Taxonomy" id="1070528"/>
    <lineage>
        <taxon>unclassified sequences</taxon>
        <taxon>metagenomes</taxon>
        <taxon>organismal metagenomes</taxon>
    </lineage>
</organism>
<feature type="region of interest" description="Disordered" evidence="1">
    <location>
        <begin position="1"/>
        <end position="50"/>
    </location>
</feature>
<dbReference type="EMBL" id="MN740250">
    <property type="protein sequence ID" value="QHT96034.1"/>
    <property type="molecule type" value="Genomic_DNA"/>
</dbReference>
<feature type="compositionally biased region" description="Basic and acidic residues" evidence="1">
    <location>
        <begin position="1"/>
        <end position="10"/>
    </location>
</feature>
<accession>A0A6C0IS23</accession>
<name>A0A6C0IS23_9ZZZZ</name>
<dbReference type="AlphaFoldDB" id="A0A6C0IS23"/>
<sequence>MPENTRKTTDLRMPTKTNGSKDKRYKDPQMCNKNGQRDKRCNLTNKKRNK</sequence>
<proteinExistence type="predicted"/>
<reference evidence="2" key="1">
    <citation type="journal article" date="2020" name="Nature">
        <title>Giant virus diversity and host interactions through global metagenomics.</title>
        <authorList>
            <person name="Schulz F."/>
            <person name="Roux S."/>
            <person name="Paez-Espino D."/>
            <person name="Jungbluth S."/>
            <person name="Walsh D.A."/>
            <person name="Denef V.J."/>
            <person name="McMahon K.D."/>
            <person name="Konstantinidis K.T."/>
            <person name="Eloe-Fadrosh E.A."/>
            <person name="Kyrpides N.C."/>
            <person name="Woyke T."/>
        </authorList>
    </citation>
    <scope>NUCLEOTIDE SEQUENCE</scope>
    <source>
        <strain evidence="2">GVMAG-M-3300024301-20</strain>
    </source>
</reference>